<dbReference type="STRING" id="869212.Turpa_0539"/>
<gene>
    <name evidence="1" type="ordered locus">Turpa_0539</name>
</gene>
<reference evidence="1 2" key="1">
    <citation type="submission" date="2012-06" db="EMBL/GenBank/DDBJ databases">
        <title>The complete chromosome of genome of Turneriella parva DSM 21527.</title>
        <authorList>
            <consortium name="US DOE Joint Genome Institute (JGI-PGF)"/>
            <person name="Lucas S."/>
            <person name="Han J."/>
            <person name="Lapidus A."/>
            <person name="Bruce D."/>
            <person name="Goodwin L."/>
            <person name="Pitluck S."/>
            <person name="Peters L."/>
            <person name="Kyrpides N."/>
            <person name="Mavromatis K."/>
            <person name="Ivanova N."/>
            <person name="Mikhailova N."/>
            <person name="Chertkov O."/>
            <person name="Detter J.C."/>
            <person name="Tapia R."/>
            <person name="Han C."/>
            <person name="Land M."/>
            <person name="Hauser L."/>
            <person name="Markowitz V."/>
            <person name="Cheng J.-F."/>
            <person name="Hugenholtz P."/>
            <person name="Woyke T."/>
            <person name="Wu D."/>
            <person name="Gronow S."/>
            <person name="Wellnitz S."/>
            <person name="Brambilla E."/>
            <person name="Klenk H.-P."/>
            <person name="Eisen J.A."/>
        </authorList>
    </citation>
    <scope>NUCLEOTIDE SEQUENCE [LARGE SCALE GENOMIC DNA]</scope>
    <source>
        <strain evidence="2">ATCC BAA-1111 / DSM 21527 / NCTC 11395 / H</strain>
    </source>
</reference>
<dbReference type="HOGENOM" id="CLU_179376_3_0_12"/>
<protein>
    <recommendedName>
        <fullName evidence="3">Transcription regulator of the Arc/MetJ class</fullName>
    </recommendedName>
</protein>
<evidence type="ECO:0008006" key="3">
    <source>
        <dbReference type="Google" id="ProtNLM"/>
    </source>
</evidence>
<dbReference type="AlphaFoldDB" id="I4B1N6"/>
<evidence type="ECO:0000313" key="2">
    <source>
        <dbReference type="Proteomes" id="UP000006048"/>
    </source>
</evidence>
<sequence>MCMRTNIVLDDKLVKEAMRLSGKKTKRELIDHALHELVKLHHRRALLNLRGKLHWEGDLDEMRKTR</sequence>
<dbReference type="InterPro" id="IPR019239">
    <property type="entry name" value="VapB_antitoxin"/>
</dbReference>
<dbReference type="KEGG" id="tpx:Turpa_0539"/>
<name>I4B1N6_TURPD</name>
<keyword evidence="2" id="KW-1185">Reference proteome</keyword>
<proteinExistence type="predicted"/>
<accession>I4B1N6</accession>
<dbReference type="EMBL" id="CP002959">
    <property type="protein sequence ID" value="AFM11193.1"/>
    <property type="molecule type" value="Genomic_DNA"/>
</dbReference>
<dbReference type="Proteomes" id="UP000006048">
    <property type="component" value="Chromosome"/>
</dbReference>
<evidence type="ECO:0000313" key="1">
    <source>
        <dbReference type="EMBL" id="AFM11193.1"/>
    </source>
</evidence>
<organism evidence="1 2">
    <name type="scientific">Turneriella parva (strain ATCC BAA-1111 / DSM 21527 / NCTC 11395 / H)</name>
    <name type="common">Leptospira parva</name>
    <dbReference type="NCBI Taxonomy" id="869212"/>
    <lineage>
        <taxon>Bacteria</taxon>
        <taxon>Pseudomonadati</taxon>
        <taxon>Spirochaetota</taxon>
        <taxon>Spirochaetia</taxon>
        <taxon>Leptospirales</taxon>
        <taxon>Leptospiraceae</taxon>
        <taxon>Turneriella</taxon>
    </lineage>
</organism>
<dbReference type="Pfam" id="PF09957">
    <property type="entry name" value="VapB_antitoxin"/>
    <property type="match status" value="1"/>
</dbReference>